<sequence>MSIHMPIRTLRPLYRQYVLHRPAAQPFSSTVPAQARMQARKRQTDPAGAEGIADNLKEQAPSVSIAENGANERFIPDDLGILQGSFIRASWRKLPSVFSRARWQYEWKYLKSYFTMYLSLFRYRKLRDSRPRPIVDYYPWSYGHLKNSARTKYEHVYKAFANGDEAKLQKLCNGGLAKQFKQRIAQRPNGSTMDWTVRFKHSRTIDNRCAEMPFPGWDETGVRQVTVLLDTEQTLTVRGTTTLKAKKRVAGPAPSWMWTPAGFAPEAPKDEDDALYQPIDSVTTKRVREYIVLQKRMMRGVEDKDWKVLGFAEETTPESIAADEEHEKRLLDQQFKPTA</sequence>
<dbReference type="Proteomes" id="UP000481861">
    <property type="component" value="Unassembled WGS sequence"/>
</dbReference>
<evidence type="ECO:0000256" key="1">
    <source>
        <dbReference type="ARBA" id="ARBA00004173"/>
    </source>
</evidence>
<gene>
    <name evidence="5" type="ORF">BDV95DRAFT_582723</name>
</gene>
<keyword evidence="6" id="KW-1185">Reference proteome</keyword>
<dbReference type="PANTHER" id="PTHR28554:SF1">
    <property type="entry name" value="LARGE RIBOSOMAL SUBUNIT PROTEIN ML45"/>
    <property type="match status" value="1"/>
</dbReference>
<organism evidence="5 6">
    <name type="scientific">Massariosphaeria phaeospora</name>
    <dbReference type="NCBI Taxonomy" id="100035"/>
    <lineage>
        <taxon>Eukaryota</taxon>
        <taxon>Fungi</taxon>
        <taxon>Dikarya</taxon>
        <taxon>Ascomycota</taxon>
        <taxon>Pezizomycotina</taxon>
        <taxon>Dothideomycetes</taxon>
        <taxon>Pleosporomycetidae</taxon>
        <taxon>Pleosporales</taxon>
        <taxon>Pleosporales incertae sedis</taxon>
        <taxon>Massariosphaeria</taxon>
    </lineage>
</organism>
<dbReference type="EMBL" id="JAADJZ010000024">
    <property type="protein sequence ID" value="KAF2867175.1"/>
    <property type="molecule type" value="Genomic_DNA"/>
</dbReference>
<feature type="region of interest" description="Disordered" evidence="4">
    <location>
        <begin position="316"/>
        <end position="339"/>
    </location>
</feature>
<name>A0A7C8M4A9_9PLEO</name>
<proteinExistence type="predicted"/>
<dbReference type="AlphaFoldDB" id="A0A7C8M4A9"/>
<dbReference type="Gene3D" id="3.10.450.240">
    <property type="match status" value="1"/>
</dbReference>
<accession>A0A7C8M4A9</accession>
<comment type="caution">
    <text evidence="5">The sequence shown here is derived from an EMBL/GenBank/DDBJ whole genome shotgun (WGS) entry which is preliminary data.</text>
</comment>
<dbReference type="PANTHER" id="PTHR28554">
    <property type="entry name" value="39S RIBOSOMAL PROTEIN L45, MITOCHONDRIAL"/>
    <property type="match status" value="1"/>
</dbReference>
<dbReference type="InterPro" id="IPR051975">
    <property type="entry name" value="mtLSU_mL45"/>
</dbReference>
<evidence type="ECO:0000256" key="2">
    <source>
        <dbReference type="ARBA" id="ARBA00022946"/>
    </source>
</evidence>
<reference evidence="5 6" key="1">
    <citation type="submission" date="2020-01" db="EMBL/GenBank/DDBJ databases">
        <authorList>
            <consortium name="DOE Joint Genome Institute"/>
            <person name="Haridas S."/>
            <person name="Albert R."/>
            <person name="Binder M."/>
            <person name="Bloem J."/>
            <person name="Labutti K."/>
            <person name="Salamov A."/>
            <person name="Andreopoulos B."/>
            <person name="Baker S.E."/>
            <person name="Barry K."/>
            <person name="Bills G."/>
            <person name="Bluhm B.H."/>
            <person name="Cannon C."/>
            <person name="Castanera R."/>
            <person name="Culley D.E."/>
            <person name="Daum C."/>
            <person name="Ezra D."/>
            <person name="Gonzalez J.B."/>
            <person name="Henrissat B."/>
            <person name="Kuo A."/>
            <person name="Liang C."/>
            <person name="Lipzen A."/>
            <person name="Lutzoni F."/>
            <person name="Magnuson J."/>
            <person name="Mondo S."/>
            <person name="Nolan M."/>
            <person name="Ohm R."/>
            <person name="Pangilinan J."/>
            <person name="Park H.-J.H."/>
            <person name="Ramirez L."/>
            <person name="Alfaro M."/>
            <person name="Sun H."/>
            <person name="Tritt A."/>
            <person name="Yoshinaga Y."/>
            <person name="Zwiers L.-H.L."/>
            <person name="Turgeon B.G."/>
            <person name="Goodwin S.B."/>
            <person name="Spatafora J.W."/>
            <person name="Crous P.W."/>
            <person name="Grigoriev I.V."/>
        </authorList>
    </citation>
    <scope>NUCLEOTIDE SEQUENCE [LARGE SCALE GENOMIC DNA]</scope>
    <source>
        <strain evidence="5 6">CBS 611.86</strain>
    </source>
</reference>
<keyword evidence="2" id="KW-0809">Transit peptide</keyword>
<comment type="subcellular location">
    <subcellularLocation>
        <location evidence="1">Mitochondrion</location>
    </subcellularLocation>
</comment>
<evidence type="ECO:0000256" key="3">
    <source>
        <dbReference type="ARBA" id="ARBA00023128"/>
    </source>
</evidence>
<evidence type="ECO:0000256" key="4">
    <source>
        <dbReference type="SAM" id="MobiDB-lite"/>
    </source>
</evidence>
<dbReference type="SUPFAM" id="SSF54427">
    <property type="entry name" value="NTF2-like"/>
    <property type="match status" value="1"/>
</dbReference>
<evidence type="ECO:0000313" key="6">
    <source>
        <dbReference type="Proteomes" id="UP000481861"/>
    </source>
</evidence>
<dbReference type="InterPro" id="IPR032710">
    <property type="entry name" value="NTF2-like_dom_sf"/>
</dbReference>
<evidence type="ECO:0000313" key="5">
    <source>
        <dbReference type="EMBL" id="KAF2867175.1"/>
    </source>
</evidence>
<dbReference type="GO" id="GO:0005739">
    <property type="term" value="C:mitochondrion"/>
    <property type="evidence" value="ECO:0007669"/>
    <property type="project" value="UniProtKB-SubCell"/>
</dbReference>
<keyword evidence="3" id="KW-0496">Mitochondrion</keyword>
<protein>
    <submittedName>
        <fullName evidence="5">Uncharacterized protein</fullName>
    </submittedName>
</protein>
<dbReference type="OrthoDB" id="19619at2759"/>